<dbReference type="Pfam" id="PF05425">
    <property type="entry name" value="CopD"/>
    <property type="match status" value="1"/>
</dbReference>
<reference evidence="9" key="1">
    <citation type="journal article" date="2019" name="Int. J. Syst. Evol. Microbiol.">
        <title>The Global Catalogue of Microorganisms (GCM) 10K type strain sequencing project: providing services to taxonomists for standard genome sequencing and annotation.</title>
        <authorList>
            <consortium name="The Broad Institute Genomics Platform"/>
            <consortium name="The Broad Institute Genome Sequencing Center for Infectious Disease"/>
            <person name="Wu L."/>
            <person name="Ma J."/>
        </authorList>
    </citation>
    <scope>NUCLEOTIDE SEQUENCE [LARGE SCALE GENOMIC DNA]</scope>
    <source>
        <strain evidence="9">TISTR 1827</strain>
    </source>
</reference>
<evidence type="ECO:0000256" key="4">
    <source>
        <dbReference type="ARBA" id="ARBA00022989"/>
    </source>
</evidence>
<feature type="transmembrane region" description="Helical" evidence="6">
    <location>
        <begin position="210"/>
        <end position="232"/>
    </location>
</feature>
<dbReference type="Proteomes" id="UP001597493">
    <property type="component" value="Unassembled WGS sequence"/>
</dbReference>
<evidence type="ECO:0000256" key="6">
    <source>
        <dbReference type="SAM" id="Phobius"/>
    </source>
</evidence>
<evidence type="ECO:0000256" key="2">
    <source>
        <dbReference type="ARBA" id="ARBA00022475"/>
    </source>
</evidence>
<protein>
    <submittedName>
        <fullName evidence="8">Copper resistance D family protein</fullName>
    </submittedName>
</protein>
<feature type="domain" description="Copper resistance protein D" evidence="7">
    <location>
        <begin position="174"/>
        <end position="271"/>
    </location>
</feature>
<name>A0ABW5QQW4_9BACL</name>
<feature type="transmembrane region" description="Helical" evidence="6">
    <location>
        <begin position="115"/>
        <end position="137"/>
    </location>
</feature>
<dbReference type="RefSeq" id="WP_379268532.1">
    <property type="nucleotide sequence ID" value="NZ_JBHUGT010000026.1"/>
</dbReference>
<evidence type="ECO:0000313" key="9">
    <source>
        <dbReference type="Proteomes" id="UP001597493"/>
    </source>
</evidence>
<keyword evidence="3 6" id="KW-0812">Transmembrane</keyword>
<feature type="transmembrane region" description="Helical" evidence="6">
    <location>
        <begin position="86"/>
        <end position="103"/>
    </location>
</feature>
<feature type="transmembrane region" description="Helical" evidence="6">
    <location>
        <begin position="7"/>
        <end position="26"/>
    </location>
</feature>
<comment type="subcellular location">
    <subcellularLocation>
        <location evidence="1">Cell membrane</location>
        <topology evidence="1">Multi-pass membrane protein</topology>
    </subcellularLocation>
</comment>
<evidence type="ECO:0000259" key="7">
    <source>
        <dbReference type="Pfam" id="PF05425"/>
    </source>
</evidence>
<keyword evidence="9" id="KW-1185">Reference proteome</keyword>
<gene>
    <name evidence="8" type="ORF">ACFSW5_00420</name>
</gene>
<sequence length="361" mass="39950">MIYVSEALLYICFALLTGTFIIRTVPERLRPDIRVGNGVLLVCALAVPVLSFVPIHNTAVIFARDFDMPYFTILRQVLSDIDAGKAWLWTLIGSLGLAALLALKSFRDDKHMPKVGLFITFLLIVWLGYASHSASLYGMKGVIVHSAHFLAVAVWIGILFVASWFSRNGENWPAFVRWFSPVAIVCVLISISAGLILMSFTTPQYVQSWILPYGQMLLIKHLLLLPLLLFAYTNGFGYRLKLLRNESFNPRPWIRAESLFALLVLIATGILGQQTPPHDVSETLQSVSPSPVFTAIYKGSFSPDIKLALHLPPESLLLLAAAIVMAAGLISMYRGNRLKLAFAMGVLVTLFGYFGLMFAIA</sequence>
<keyword evidence="2" id="KW-1003">Cell membrane</keyword>
<dbReference type="EMBL" id="JBHUMY010000001">
    <property type="protein sequence ID" value="MFD2658724.1"/>
    <property type="molecule type" value="Genomic_DNA"/>
</dbReference>
<feature type="transmembrane region" description="Helical" evidence="6">
    <location>
        <begin position="38"/>
        <end position="62"/>
    </location>
</feature>
<evidence type="ECO:0000256" key="5">
    <source>
        <dbReference type="ARBA" id="ARBA00023136"/>
    </source>
</evidence>
<feature type="transmembrane region" description="Helical" evidence="6">
    <location>
        <begin position="253"/>
        <end position="272"/>
    </location>
</feature>
<evidence type="ECO:0000313" key="8">
    <source>
        <dbReference type="EMBL" id="MFD2658724.1"/>
    </source>
</evidence>
<keyword evidence="4 6" id="KW-1133">Transmembrane helix</keyword>
<keyword evidence="5 6" id="KW-0472">Membrane</keyword>
<dbReference type="PANTHER" id="PTHR34820:SF4">
    <property type="entry name" value="INNER MEMBRANE PROTEIN YEBZ"/>
    <property type="match status" value="1"/>
</dbReference>
<dbReference type="InterPro" id="IPR008457">
    <property type="entry name" value="Cu-R_CopD_dom"/>
</dbReference>
<dbReference type="InterPro" id="IPR032694">
    <property type="entry name" value="CopC/D"/>
</dbReference>
<comment type="caution">
    <text evidence="8">The sequence shown here is derived from an EMBL/GenBank/DDBJ whole genome shotgun (WGS) entry which is preliminary data.</text>
</comment>
<feature type="transmembrane region" description="Helical" evidence="6">
    <location>
        <begin position="316"/>
        <end position="333"/>
    </location>
</feature>
<evidence type="ECO:0000256" key="3">
    <source>
        <dbReference type="ARBA" id="ARBA00022692"/>
    </source>
</evidence>
<accession>A0ABW5QQW4</accession>
<dbReference type="PANTHER" id="PTHR34820">
    <property type="entry name" value="INNER MEMBRANE PROTEIN YEBZ"/>
    <property type="match status" value="1"/>
</dbReference>
<evidence type="ECO:0000256" key="1">
    <source>
        <dbReference type="ARBA" id="ARBA00004651"/>
    </source>
</evidence>
<feature type="transmembrane region" description="Helical" evidence="6">
    <location>
        <begin position="340"/>
        <end position="360"/>
    </location>
</feature>
<proteinExistence type="predicted"/>
<organism evidence="8 9">
    <name type="scientific">Paenibacillus thailandensis</name>
    <dbReference type="NCBI Taxonomy" id="393250"/>
    <lineage>
        <taxon>Bacteria</taxon>
        <taxon>Bacillati</taxon>
        <taxon>Bacillota</taxon>
        <taxon>Bacilli</taxon>
        <taxon>Bacillales</taxon>
        <taxon>Paenibacillaceae</taxon>
        <taxon>Paenibacillus</taxon>
    </lineage>
</organism>
<feature type="transmembrane region" description="Helical" evidence="6">
    <location>
        <begin position="143"/>
        <end position="166"/>
    </location>
</feature>
<feature type="transmembrane region" description="Helical" evidence="6">
    <location>
        <begin position="178"/>
        <end position="198"/>
    </location>
</feature>